<evidence type="ECO:0000256" key="5">
    <source>
        <dbReference type="SAM" id="MobiDB-lite"/>
    </source>
</evidence>
<proteinExistence type="predicted"/>
<name>A0A6V7W5D1_MELEN</name>
<sequence length="287" mass="33327">MFSLKIERRTKINFKNNLFLILNLFLFYYSNLINARPFSIADEVGGSNNYLNNFVVNSNEREQYKEAMEIARETFFQLRPLATTQNEQTEKQQNKLKLLSVLNREQKQRKKQQTQQQNNQNNENTESDNILPQQQQQLPLHSTQPMLPLHISSDIVNNTLQSNTCQGDLFKHKIKVNGCKPKSITNRFCHGSCSSFYIPRLRSKKLKATFQSCSACIPAEVDTIQVRLECPDLEKGYLYRKIVRVKKCACRNIMLEGEEMGGDNNNNENVLEDEDDEENLNEYNDGD</sequence>
<feature type="compositionally biased region" description="Low complexity" evidence="5">
    <location>
        <begin position="113"/>
        <end position="124"/>
    </location>
</feature>
<dbReference type="InterPro" id="IPR004133">
    <property type="entry name" value="DAN_dom"/>
</dbReference>
<feature type="region of interest" description="Disordered" evidence="5">
    <location>
        <begin position="105"/>
        <end position="129"/>
    </location>
</feature>
<dbReference type="Pfam" id="PF03045">
    <property type="entry name" value="DAN"/>
    <property type="match status" value="1"/>
</dbReference>
<evidence type="ECO:0000256" key="1">
    <source>
        <dbReference type="ARBA" id="ARBA00004613"/>
    </source>
</evidence>
<dbReference type="PANTHER" id="PTHR15283">
    <property type="entry name" value="GREMLIN 1"/>
    <property type="match status" value="1"/>
</dbReference>
<dbReference type="GO" id="GO:0005615">
    <property type="term" value="C:extracellular space"/>
    <property type="evidence" value="ECO:0007669"/>
    <property type="project" value="TreeGrafter"/>
</dbReference>
<dbReference type="Proteomes" id="UP000580250">
    <property type="component" value="Unassembled WGS sequence"/>
</dbReference>
<dbReference type="GO" id="GO:0036122">
    <property type="term" value="F:BMP binding"/>
    <property type="evidence" value="ECO:0007669"/>
    <property type="project" value="TreeGrafter"/>
</dbReference>
<reference evidence="7 8" key="1">
    <citation type="submission" date="2020-08" db="EMBL/GenBank/DDBJ databases">
        <authorList>
            <person name="Koutsovoulos G."/>
            <person name="Danchin GJ E."/>
        </authorList>
    </citation>
    <scope>NUCLEOTIDE SEQUENCE [LARGE SCALE GENOMIC DNA]</scope>
</reference>
<keyword evidence="4" id="KW-1015">Disulfide bond</keyword>
<evidence type="ECO:0000256" key="4">
    <source>
        <dbReference type="ARBA" id="ARBA00023157"/>
    </source>
</evidence>
<organism evidence="7 8">
    <name type="scientific">Meloidogyne enterolobii</name>
    <name type="common">Root-knot nematode worm</name>
    <name type="synonym">Meloidogyne mayaguensis</name>
    <dbReference type="NCBI Taxonomy" id="390850"/>
    <lineage>
        <taxon>Eukaryota</taxon>
        <taxon>Metazoa</taxon>
        <taxon>Ecdysozoa</taxon>
        <taxon>Nematoda</taxon>
        <taxon>Chromadorea</taxon>
        <taxon>Rhabditida</taxon>
        <taxon>Tylenchina</taxon>
        <taxon>Tylenchomorpha</taxon>
        <taxon>Tylenchoidea</taxon>
        <taxon>Meloidogynidae</taxon>
        <taxon>Meloidogyninae</taxon>
        <taxon>Meloidogyne</taxon>
    </lineage>
</organism>
<evidence type="ECO:0000256" key="2">
    <source>
        <dbReference type="ARBA" id="ARBA00022525"/>
    </source>
</evidence>
<accession>A0A6V7W5D1</accession>
<dbReference type="InterPro" id="IPR029034">
    <property type="entry name" value="Cystine-knot_cytokine"/>
</dbReference>
<dbReference type="SMART" id="SM00041">
    <property type="entry name" value="CT"/>
    <property type="match status" value="1"/>
</dbReference>
<dbReference type="PANTHER" id="PTHR15283:SF4">
    <property type="entry name" value="BURSICON"/>
    <property type="match status" value="1"/>
</dbReference>
<feature type="compositionally biased region" description="Acidic residues" evidence="5">
    <location>
        <begin position="270"/>
        <end position="287"/>
    </location>
</feature>
<dbReference type="GO" id="GO:0038098">
    <property type="term" value="P:sequestering of BMP from receptor via BMP binding"/>
    <property type="evidence" value="ECO:0007669"/>
    <property type="project" value="TreeGrafter"/>
</dbReference>
<dbReference type="Gene3D" id="2.10.90.10">
    <property type="entry name" value="Cystine-knot cytokines"/>
    <property type="match status" value="1"/>
</dbReference>
<evidence type="ECO:0000313" key="7">
    <source>
        <dbReference type="EMBL" id="CAD2182406.1"/>
    </source>
</evidence>
<gene>
    <name evidence="7" type="ORF">MENT_LOCUS34616</name>
</gene>
<dbReference type="GO" id="GO:0009887">
    <property type="term" value="P:animal organ morphogenesis"/>
    <property type="evidence" value="ECO:0007669"/>
    <property type="project" value="TreeGrafter"/>
</dbReference>
<protein>
    <recommendedName>
        <fullName evidence="6">CTCK domain-containing protein</fullName>
    </recommendedName>
</protein>
<keyword evidence="2" id="KW-0964">Secreted</keyword>
<dbReference type="InterPro" id="IPR006207">
    <property type="entry name" value="Cys_knot_C"/>
</dbReference>
<dbReference type="AlphaFoldDB" id="A0A6V7W5D1"/>
<dbReference type="GO" id="GO:0048018">
    <property type="term" value="F:receptor ligand activity"/>
    <property type="evidence" value="ECO:0007669"/>
    <property type="project" value="TreeGrafter"/>
</dbReference>
<feature type="region of interest" description="Disordered" evidence="5">
    <location>
        <begin position="261"/>
        <end position="287"/>
    </location>
</feature>
<evidence type="ECO:0000256" key="3">
    <source>
        <dbReference type="ARBA" id="ARBA00022729"/>
    </source>
</evidence>
<evidence type="ECO:0000259" key="6">
    <source>
        <dbReference type="SMART" id="SM00041"/>
    </source>
</evidence>
<comment type="caution">
    <text evidence="7">The sequence shown here is derived from an EMBL/GenBank/DDBJ whole genome shotgun (WGS) entry which is preliminary data.</text>
</comment>
<keyword evidence="3" id="KW-0732">Signal</keyword>
<dbReference type="OrthoDB" id="10061784at2759"/>
<dbReference type="EMBL" id="CAJEWN010000430">
    <property type="protein sequence ID" value="CAD2182406.1"/>
    <property type="molecule type" value="Genomic_DNA"/>
</dbReference>
<feature type="domain" description="CTCK" evidence="6">
    <location>
        <begin position="167"/>
        <end position="255"/>
    </location>
</feature>
<evidence type="ECO:0000313" key="8">
    <source>
        <dbReference type="Proteomes" id="UP000580250"/>
    </source>
</evidence>
<comment type="subcellular location">
    <subcellularLocation>
        <location evidence="1">Secreted</location>
    </subcellularLocation>
</comment>